<protein>
    <submittedName>
        <fullName evidence="1">Uncharacterized protein</fullName>
    </submittedName>
</protein>
<dbReference type="EMBL" id="BGZK01000337">
    <property type="protein sequence ID" value="GBP37680.1"/>
    <property type="molecule type" value="Genomic_DNA"/>
</dbReference>
<dbReference type="AlphaFoldDB" id="A0A4C1VGD2"/>
<organism evidence="1 2">
    <name type="scientific">Eumeta variegata</name>
    <name type="common">Bagworm moth</name>
    <name type="synonym">Eumeta japonica</name>
    <dbReference type="NCBI Taxonomy" id="151549"/>
    <lineage>
        <taxon>Eukaryota</taxon>
        <taxon>Metazoa</taxon>
        <taxon>Ecdysozoa</taxon>
        <taxon>Arthropoda</taxon>
        <taxon>Hexapoda</taxon>
        <taxon>Insecta</taxon>
        <taxon>Pterygota</taxon>
        <taxon>Neoptera</taxon>
        <taxon>Endopterygota</taxon>
        <taxon>Lepidoptera</taxon>
        <taxon>Glossata</taxon>
        <taxon>Ditrysia</taxon>
        <taxon>Tineoidea</taxon>
        <taxon>Psychidae</taxon>
        <taxon>Oiketicinae</taxon>
        <taxon>Eumeta</taxon>
    </lineage>
</organism>
<evidence type="ECO:0000313" key="2">
    <source>
        <dbReference type="Proteomes" id="UP000299102"/>
    </source>
</evidence>
<sequence>MDPSAVVIRLAAVRPSSVCGGGGRGLMRTRTALRPTGLIKPLRCRAGPGPTPSPRGIFQLIHGRNSRPEIYEEASDNMKALPSQAAEQPTTDRFLYVHWPWYTKPVHDLFYSNFEGQTNLQAFRQEMITVTSEGSPHKTMTEMHRPNKQIERQIHRCGVFNASGGKRNALGTTFGRSVTYAPRGNSAVDYQTYKLTPNNAGDSSPKVRVQIFQSATRAPPIAPGLIRFAATVPSDPPPRAR</sequence>
<evidence type="ECO:0000313" key="1">
    <source>
        <dbReference type="EMBL" id="GBP37680.1"/>
    </source>
</evidence>
<proteinExistence type="predicted"/>
<reference evidence="1 2" key="1">
    <citation type="journal article" date="2019" name="Commun. Biol.">
        <title>The bagworm genome reveals a unique fibroin gene that provides high tensile strength.</title>
        <authorList>
            <person name="Kono N."/>
            <person name="Nakamura H."/>
            <person name="Ohtoshi R."/>
            <person name="Tomita M."/>
            <person name="Numata K."/>
            <person name="Arakawa K."/>
        </authorList>
    </citation>
    <scope>NUCLEOTIDE SEQUENCE [LARGE SCALE GENOMIC DNA]</scope>
</reference>
<comment type="caution">
    <text evidence="1">The sequence shown here is derived from an EMBL/GenBank/DDBJ whole genome shotgun (WGS) entry which is preliminary data.</text>
</comment>
<name>A0A4C1VGD2_EUMVA</name>
<keyword evidence="2" id="KW-1185">Reference proteome</keyword>
<accession>A0A4C1VGD2</accession>
<dbReference type="Proteomes" id="UP000299102">
    <property type="component" value="Unassembled WGS sequence"/>
</dbReference>
<gene>
    <name evidence="1" type="ORF">EVAR_23729_1</name>
</gene>